<dbReference type="AlphaFoldDB" id="A0A6M3LE50"/>
<organism evidence="1">
    <name type="scientific">viral metagenome</name>
    <dbReference type="NCBI Taxonomy" id="1070528"/>
    <lineage>
        <taxon>unclassified sequences</taxon>
        <taxon>metagenomes</taxon>
        <taxon>organismal metagenomes</taxon>
    </lineage>
</organism>
<reference evidence="1" key="1">
    <citation type="submission" date="2020-03" db="EMBL/GenBank/DDBJ databases">
        <title>The deep terrestrial virosphere.</title>
        <authorList>
            <person name="Holmfeldt K."/>
            <person name="Nilsson E."/>
            <person name="Simone D."/>
            <person name="Lopez-Fernandez M."/>
            <person name="Wu X."/>
            <person name="de Brujin I."/>
            <person name="Lundin D."/>
            <person name="Andersson A."/>
            <person name="Bertilsson S."/>
            <person name="Dopson M."/>
        </authorList>
    </citation>
    <scope>NUCLEOTIDE SEQUENCE</scope>
    <source>
        <strain evidence="1">MM415B04387</strain>
    </source>
</reference>
<dbReference type="EMBL" id="MT143117">
    <property type="protein sequence ID" value="QJA93040.1"/>
    <property type="molecule type" value="Genomic_DNA"/>
</dbReference>
<evidence type="ECO:0000313" key="1">
    <source>
        <dbReference type="EMBL" id="QJA93040.1"/>
    </source>
</evidence>
<gene>
    <name evidence="1" type="ORF">MM415B04387_0011</name>
</gene>
<sequence>MDMRYVKMRDNGDFIEVSLAEHRDGVDVLVGDYIILTIYNGGYIETCNCVSNNDTGLEVDEDEQVVIYEEGEHDD</sequence>
<accession>A0A6M3LE50</accession>
<protein>
    <submittedName>
        <fullName evidence="1">Uncharacterized protein</fullName>
    </submittedName>
</protein>
<name>A0A6M3LE50_9ZZZZ</name>
<proteinExistence type="predicted"/>